<name>A0AAN7RBA2_TRANT</name>
<keyword evidence="2" id="KW-1185">Reference proteome</keyword>
<evidence type="ECO:0000313" key="2">
    <source>
        <dbReference type="Proteomes" id="UP001346149"/>
    </source>
</evidence>
<sequence>MIEIEEVALWMVHEGPNAYVDIRCSCCFHCISTQKPAAITAWEQAPHWHVLLSVAVNSLAVSFSQYSVRVCSILDAQSANILSFWSYEEHGEDSLSSSMVSRFSTPTSHF</sequence>
<reference evidence="1 2" key="1">
    <citation type="journal article" date="2023" name="Hortic Res">
        <title>Pangenome of water caltrop reveals structural variations and asymmetric subgenome divergence after allopolyploidization.</title>
        <authorList>
            <person name="Zhang X."/>
            <person name="Chen Y."/>
            <person name="Wang L."/>
            <person name="Yuan Y."/>
            <person name="Fang M."/>
            <person name="Shi L."/>
            <person name="Lu R."/>
            <person name="Comes H.P."/>
            <person name="Ma Y."/>
            <person name="Chen Y."/>
            <person name="Huang G."/>
            <person name="Zhou Y."/>
            <person name="Zheng Z."/>
            <person name="Qiu Y."/>
        </authorList>
    </citation>
    <scope>NUCLEOTIDE SEQUENCE [LARGE SCALE GENOMIC DNA]</scope>
    <source>
        <strain evidence="1">F231</strain>
    </source>
</reference>
<accession>A0AAN7RBA2</accession>
<evidence type="ECO:0000313" key="1">
    <source>
        <dbReference type="EMBL" id="KAK4792723.1"/>
    </source>
</evidence>
<gene>
    <name evidence="1" type="ORF">SAY86_023158</name>
</gene>
<comment type="caution">
    <text evidence="1">The sequence shown here is derived from an EMBL/GenBank/DDBJ whole genome shotgun (WGS) entry which is preliminary data.</text>
</comment>
<proteinExistence type="predicted"/>
<dbReference type="AlphaFoldDB" id="A0AAN7RBA2"/>
<dbReference type="Proteomes" id="UP001346149">
    <property type="component" value="Unassembled WGS sequence"/>
</dbReference>
<organism evidence="1 2">
    <name type="scientific">Trapa natans</name>
    <name type="common">Water chestnut</name>
    <dbReference type="NCBI Taxonomy" id="22666"/>
    <lineage>
        <taxon>Eukaryota</taxon>
        <taxon>Viridiplantae</taxon>
        <taxon>Streptophyta</taxon>
        <taxon>Embryophyta</taxon>
        <taxon>Tracheophyta</taxon>
        <taxon>Spermatophyta</taxon>
        <taxon>Magnoliopsida</taxon>
        <taxon>eudicotyledons</taxon>
        <taxon>Gunneridae</taxon>
        <taxon>Pentapetalae</taxon>
        <taxon>rosids</taxon>
        <taxon>malvids</taxon>
        <taxon>Myrtales</taxon>
        <taxon>Lythraceae</taxon>
        <taxon>Trapa</taxon>
    </lineage>
</organism>
<dbReference type="EMBL" id="JAXQNO010000008">
    <property type="protein sequence ID" value="KAK4792723.1"/>
    <property type="molecule type" value="Genomic_DNA"/>
</dbReference>
<protein>
    <submittedName>
        <fullName evidence="1">Uncharacterized protein</fullName>
    </submittedName>
</protein>